<dbReference type="CTD" id="20200811"/>
<dbReference type="AlphaFoldDB" id="T1EW61"/>
<dbReference type="OrthoDB" id="6755820at2759"/>
<sequence>MDPTAMSRISMIVVGLPVEIQNQLDRKEITTIEKLFKELKIDECVFNIRPKYENKFLDNETTVKTKKPKYNMEVKTKLLYQHNQIHENVDKEISVPKYKTEAKTIKL</sequence>
<dbReference type="EnsemblMetazoa" id="HelroT165036">
    <property type="protein sequence ID" value="HelroP165036"/>
    <property type="gene ID" value="HelroG165036"/>
</dbReference>
<proteinExistence type="predicted"/>
<accession>T1EW61</accession>
<dbReference type="GeneID" id="20200811"/>
<protein>
    <submittedName>
        <fullName evidence="1 2">Uncharacterized protein</fullName>
    </submittedName>
</protein>
<dbReference type="EMBL" id="KB097639">
    <property type="protein sequence ID" value="ESN92899.1"/>
    <property type="molecule type" value="Genomic_DNA"/>
</dbReference>
<dbReference type="InParanoid" id="T1EW61"/>
<gene>
    <name evidence="2" type="primary">20200811</name>
    <name evidence="1" type="ORF">HELRODRAFT_165036</name>
</gene>
<evidence type="ECO:0000313" key="3">
    <source>
        <dbReference type="Proteomes" id="UP000015101"/>
    </source>
</evidence>
<dbReference type="HOGENOM" id="CLU_131144_0_0_1"/>
<reference evidence="3" key="1">
    <citation type="submission" date="2012-12" db="EMBL/GenBank/DDBJ databases">
        <authorList>
            <person name="Hellsten U."/>
            <person name="Grimwood J."/>
            <person name="Chapman J.A."/>
            <person name="Shapiro H."/>
            <person name="Aerts A."/>
            <person name="Otillar R.P."/>
            <person name="Terry A.Y."/>
            <person name="Boore J.L."/>
            <person name="Simakov O."/>
            <person name="Marletaz F."/>
            <person name="Cho S.-J."/>
            <person name="Edsinger-Gonzales E."/>
            <person name="Havlak P."/>
            <person name="Kuo D.-H."/>
            <person name="Larsson T."/>
            <person name="Lv J."/>
            <person name="Arendt D."/>
            <person name="Savage R."/>
            <person name="Osoegawa K."/>
            <person name="de Jong P."/>
            <person name="Lindberg D.R."/>
            <person name="Seaver E.C."/>
            <person name="Weisblat D.A."/>
            <person name="Putnam N.H."/>
            <person name="Grigoriev I.V."/>
            <person name="Rokhsar D.S."/>
        </authorList>
    </citation>
    <scope>NUCLEOTIDE SEQUENCE</scope>
</reference>
<keyword evidence="3" id="KW-1185">Reference proteome</keyword>
<evidence type="ECO:0000313" key="2">
    <source>
        <dbReference type="EnsemblMetazoa" id="HelroP165036"/>
    </source>
</evidence>
<dbReference type="EMBL" id="AMQM01001919">
    <property type="status" value="NOT_ANNOTATED_CDS"/>
    <property type="molecule type" value="Genomic_DNA"/>
</dbReference>
<dbReference type="KEGG" id="hro:HELRODRAFT_165036"/>
<dbReference type="STRING" id="6412.T1EW61"/>
<dbReference type="RefSeq" id="XP_009029184.1">
    <property type="nucleotide sequence ID" value="XM_009030936.1"/>
</dbReference>
<organism evidence="2 3">
    <name type="scientific">Helobdella robusta</name>
    <name type="common">Californian leech</name>
    <dbReference type="NCBI Taxonomy" id="6412"/>
    <lineage>
        <taxon>Eukaryota</taxon>
        <taxon>Metazoa</taxon>
        <taxon>Spiralia</taxon>
        <taxon>Lophotrochozoa</taxon>
        <taxon>Annelida</taxon>
        <taxon>Clitellata</taxon>
        <taxon>Hirudinea</taxon>
        <taxon>Rhynchobdellida</taxon>
        <taxon>Glossiphoniidae</taxon>
        <taxon>Helobdella</taxon>
    </lineage>
</organism>
<evidence type="ECO:0000313" key="1">
    <source>
        <dbReference type="EMBL" id="ESN92899.1"/>
    </source>
</evidence>
<reference evidence="2" key="3">
    <citation type="submission" date="2015-06" db="UniProtKB">
        <authorList>
            <consortium name="EnsemblMetazoa"/>
        </authorList>
    </citation>
    <scope>IDENTIFICATION</scope>
</reference>
<name>T1EW61_HELRO</name>
<dbReference type="Proteomes" id="UP000015101">
    <property type="component" value="Unassembled WGS sequence"/>
</dbReference>
<reference evidence="1 3" key="2">
    <citation type="journal article" date="2013" name="Nature">
        <title>Insights into bilaterian evolution from three spiralian genomes.</title>
        <authorList>
            <person name="Simakov O."/>
            <person name="Marletaz F."/>
            <person name="Cho S.J."/>
            <person name="Edsinger-Gonzales E."/>
            <person name="Havlak P."/>
            <person name="Hellsten U."/>
            <person name="Kuo D.H."/>
            <person name="Larsson T."/>
            <person name="Lv J."/>
            <person name="Arendt D."/>
            <person name="Savage R."/>
            <person name="Osoegawa K."/>
            <person name="de Jong P."/>
            <person name="Grimwood J."/>
            <person name="Chapman J.A."/>
            <person name="Shapiro H."/>
            <person name="Aerts A."/>
            <person name="Otillar R.P."/>
            <person name="Terry A.Y."/>
            <person name="Boore J.L."/>
            <person name="Grigoriev I.V."/>
            <person name="Lindberg D.R."/>
            <person name="Seaver E.C."/>
            <person name="Weisblat D.A."/>
            <person name="Putnam N.H."/>
            <person name="Rokhsar D.S."/>
        </authorList>
    </citation>
    <scope>NUCLEOTIDE SEQUENCE</scope>
</reference>